<dbReference type="Gene3D" id="2.180.10.10">
    <property type="entry name" value="RHS repeat-associated core"/>
    <property type="match status" value="1"/>
</dbReference>
<evidence type="ECO:0000256" key="1">
    <source>
        <dbReference type="SAM" id="Coils"/>
    </source>
</evidence>
<protein>
    <recommendedName>
        <fullName evidence="4">YD repeat-containing protein</fullName>
    </recommendedName>
</protein>
<feature type="coiled-coil region" evidence="1">
    <location>
        <begin position="29"/>
        <end position="63"/>
    </location>
</feature>
<sequence length="366" mass="43316">MKRKNRVLILLMIFTLILLLVSCRSNGTSQREEVAKQQFKEELETLQRLAKGQTNEVKVKEENVYLVKKSIVENLDTGKKYVERVEKYDAKDNLLSLVSNRKNGELFYYEKYQYNDEGEVMKSTILREPFGAITRTYSYDKQGKKIGYLETNEKGEKCGEGLYKYYEGGQLKYQYTNDQYTKAREEIYYNEEGEKERVIYKGLMFDTVSTFEREFNQQGVKVKEIEIKQITNTDETILCTTYFNDKGKKVKYIAKNGDTIKSWYEWEYDKEGNRTRFISKDENGNIESVDEYDFDENGNKIKHIDKELLENNTWWIIAWDEYEYDKNNRLIRILSKDSDGIVGLITNYEYEKVNKGGRVNVKKSTL</sequence>
<proteinExistence type="predicted"/>
<keyword evidence="3" id="KW-1185">Reference proteome</keyword>
<evidence type="ECO:0000313" key="2">
    <source>
        <dbReference type="EMBL" id="OCL25295.1"/>
    </source>
</evidence>
<organism evidence="2 3">
    <name type="scientific">Orenia metallireducens</name>
    <dbReference type="NCBI Taxonomy" id="1413210"/>
    <lineage>
        <taxon>Bacteria</taxon>
        <taxon>Bacillati</taxon>
        <taxon>Bacillota</taxon>
        <taxon>Clostridia</taxon>
        <taxon>Halanaerobiales</taxon>
        <taxon>Halobacteroidaceae</taxon>
        <taxon>Orenia</taxon>
    </lineage>
</organism>
<keyword evidence="1" id="KW-0175">Coiled coil</keyword>
<reference evidence="3" key="1">
    <citation type="submission" date="2016-07" db="EMBL/GenBank/DDBJ databases">
        <authorList>
            <person name="Florea S."/>
            <person name="Webb J.S."/>
            <person name="Jaromczyk J."/>
            <person name="Schardl C.L."/>
        </authorList>
    </citation>
    <scope>NUCLEOTIDE SEQUENCE [LARGE SCALE GENOMIC DNA]</scope>
    <source>
        <strain evidence="3">Z6</strain>
    </source>
</reference>
<dbReference type="OrthoDB" id="2111509at2"/>
<evidence type="ECO:0000313" key="3">
    <source>
        <dbReference type="Proteomes" id="UP000093514"/>
    </source>
</evidence>
<dbReference type="PROSITE" id="PS51257">
    <property type="entry name" value="PROKAR_LIPOPROTEIN"/>
    <property type="match status" value="1"/>
</dbReference>
<evidence type="ECO:0008006" key="4">
    <source>
        <dbReference type="Google" id="ProtNLM"/>
    </source>
</evidence>
<dbReference type="Proteomes" id="UP000093514">
    <property type="component" value="Unassembled WGS sequence"/>
</dbReference>
<accession>A0A1C0A585</accession>
<reference evidence="2 3" key="2">
    <citation type="submission" date="2016-08" db="EMBL/GenBank/DDBJ databases">
        <title>Orenia metallireducens sp. nov. strain Z6, a Novel Metal-reducing Firmicute from the Deep Subsurface.</title>
        <authorList>
            <person name="Maxim B.I."/>
            <person name="Kenneth K."/>
            <person name="Flynn T.M."/>
            <person name="Oloughlin E.J."/>
            <person name="Locke R.A."/>
            <person name="Weber J.R."/>
            <person name="Egan S.M."/>
            <person name="Mackie R.I."/>
            <person name="Cann I.K."/>
        </authorList>
    </citation>
    <scope>NUCLEOTIDE SEQUENCE [LARGE SCALE GENOMIC DNA]</scope>
    <source>
        <strain evidence="2 3">Z6</strain>
    </source>
</reference>
<name>A0A1C0A585_9FIRM</name>
<dbReference type="AlphaFoldDB" id="A0A1C0A585"/>
<comment type="caution">
    <text evidence="2">The sequence shown here is derived from an EMBL/GenBank/DDBJ whole genome shotgun (WGS) entry which is preliminary data.</text>
</comment>
<gene>
    <name evidence="2" type="ORF">U472_13135</name>
</gene>
<dbReference type="RefSeq" id="WP_068719207.1">
    <property type="nucleotide sequence ID" value="NZ_LWDV01000010.1"/>
</dbReference>
<dbReference type="EMBL" id="LWDV01000010">
    <property type="protein sequence ID" value="OCL25295.1"/>
    <property type="molecule type" value="Genomic_DNA"/>
</dbReference>